<dbReference type="PROSITE" id="PS00108">
    <property type="entry name" value="PROTEIN_KINASE_ST"/>
    <property type="match status" value="1"/>
</dbReference>
<evidence type="ECO:0000256" key="14">
    <source>
        <dbReference type="ARBA" id="ARBA00023136"/>
    </source>
</evidence>
<accession>A0A0K9P4R5</accession>
<dbReference type="Pfam" id="PF00560">
    <property type="entry name" value="LRR_1"/>
    <property type="match status" value="4"/>
</dbReference>
<dbReference type="FunFam" id="3.80.10.10:FF:000041">
    <property type="entry name" value="LRR receptor-like serine/threonine-protein kinase ERECTA"/>
    <property type="match status" value="1"/>
</dbReference>
<dbReference type="SUPFAM" id="SSF56112">
    <property type="entry name" value="Protein kinase-like (PK-like)"/>
    <property type="match status" value="1"/>
</dbReference>
<evidence type="ECO:0000256" key="2">
    <source>
        <dbReference type="ARBA" id="ARBA00012513"/>
    </source>
</evidence>
<dbReference type="Proteomes" id="UP000036987">
    <property type="component" value="Unassembled WGS sequence"/>
</dbReference>
<dbReference type="CDD" id="cd14066">
    <property type="entry name" value="STKc_IRAK"/>
    <property type="match status" value="1"/>
</dbReference>
<sequence length="989" mass="109266">MKQAVLLWFFLFLWLCSSSEAQQRTLDPKEAKALEEIGKKLNVKSWNFSSDPCSNTGEWQQKFDDGALNNVTCGNCSATNQCHIISIQLKSLNLTGVIPEDFANLTYLTEIDLTRNYIRGTIPAALDSLPLEILSVIVNRLWGPIPDEIGNIKTLKELVLEGNILEGPLPSSLGKLSNLNRLLLSGNRFTGELPESLGELSNLQDIRLDGNAFSGSIPKFFENLTSLERFDMQGTSLKGPFPPNFSNLKALNQLTVSDADIGVFPSLGNMNMQYLTLRNCNLSGELPKSLGEMTLKKIDLSYNNFSGEIPSNYEKLVDYVNNIYLTNNMLSGSIPSWMTTSKQNMDLSFNSFNESGSDLTCGAGNVDLASSYVSSEHNLNTCLRRNLPCAVKPMNYKLFINCGGQRVKYKDDEYEQDAQPLGTSNYYSTQNWAFSSTGDYISSNTAPYITTNVSTLSSTTENPILYMSARLTAVSLTYYGFCLQTGNYTVKLHFAEIMFTDDETYASNGRRIFDASIQGNKVLTDFNISKEANGTGKGITKSFFAIVDENSGSTLQINFQWHGKGTNSAPERGVYGPLISAISVTPNFPPELENSKKKKLSGGAITGIVIAAFVLLVSIVVILFLYIRKKNQEDKDRRAFEMYTGYFSLKQIKSATKNFSQENKIGEGGFGPVYKGVLPPDGLLIAVKILSSKSKQGNREFVNEIGMISASQHPNLVKLLGCCVEGNQLILVYEYMENNSLARALFGPEGVKMNLDWATRRKICIGIAKGLNYLHEESAIKIVHRDIKATNVLLDKNLDAKISDFGLAKLDIDEGSHISTRIAGTAGYIAPEYALRGYLTDKADVYSFGIVLLELVSGMSNTNYRPKDEFVYLLDWAYVLKESDNMLELVDPCLESNYSKKEALDMLNLALLCASPSPTLRPKMSSIINMLEGHAPLALASIKHLTRTPSEALRFKAFENISNDSLTSMGMTDTSWSISNTNKQGTTTK</sequence>
<keyword evidence="8 20" id="KW-0732">Signal</keyword>
<evidence type="ECO:0000256" key="4">
    <source>
        <dbReference type="ARBA" id="ARBA00022553"/>
    </source>
</evidence>
<dbReference type="GO" id="GO:0016020">
    <property type="term" value="C:membrane"/>
    <property type="evidence" value="ECO:0007669"/>
    <property type="project" value="UniProtKB-SubCell"/>
</dbReference>
<evidence type="ECO:0000256" key="20">
    <source>
        <dbReference type="SAM" id="SignalP"/>
    </source>
</evidence>
<keyword evidence="9" id="KW-0677">Repeat</keyword>
<evidence type="ECO:0000256" key="16">
    <source>
        <dbReference type="ARBA" id="ARBA00023180"/>
    </source>
</evidence>
<evidence type="ECO:0000256" key="17">
    <source>
        <dbReference type="ARBA" id="ARBA00047899"/>
    </source>
</evidence>
<keyword evidence="23" id="KW-1185">Reference proteome</keyword>
<dbReference type="Pfam" id="PF07714">
    <property type="entry name" value="PK_Tyr_Ser-Thr"/>
    <property type="match status" value="1"/>
</dbReference>
<keyword evidence="7 19" id="KW-0812">Transmembrane</keyword>
<dbReference type="InterPro" id="IPR001611">
    <property type="entry name" value="Leu-rich_rpt"/>
</dbReference>
<dbReference type="OrthoDB" id="1893746at2759"/>
<dbReference type="PANTHER" id="PTHR48006">
    <property type="entry name" value="LEUCINE-RICH REPEAT-CONTAINING PROTEIN DDB_G0281931-RELATED"/>
    <property type="match status" value="1"/>
</dbReference>
<dbReference type="Gene3D" id="2.60.120.430">
    <property type="entry name" value="Galactose-binding lectin"/>
    <property type="match status" value="1"/>
</dbReference>
<protein>
    <recommendedName>
        <fullName evidence="2">non-specific serine/threonine protein kinase</fullName>
        <ecNumber evidence="2">2.7.11.1</ecNumber>
    </recommendedName>
</protein>
<dbReference type="Gene3D" id="3.80.10.10">
    <property type="entry name" value="Ribonuclease Inhibitor"/>
    <property type="match status" value="2"/>
</dbReference>
<dbReference type="OMA" id="RMSTRIA"/>
<evidence type="ECO:0000313" key="23">
    <source>
        <dbReference type="Proteomes" id="UP000036987"/>
    </source>
</evidence>
<dbReference type="Pfam" id="PF11721">
    <property type="entry name" value="Malectin"/>
    <property type="match status" value="1"/>
</dbReference>
<feature type="domain" description="Protein kinase" evidence="21">
    <location>
        <begin position="659"/>
        <end position="937"/>
    </location>
</feature>
<keyword evidence="14 19" id="KW-0472">Membrane</keyword>
<evidence type="ECO:0000256" key="12">
    <source>
        <dbReference type="ARBA" id="ARBA00022840"/>
    </source>
</evidence>
<dbReference type="AlphaFoldDB" id="A0A0K9P4R5"/>
<keyword evidence="13 19" id="KW-1133">Transmembrane helix</keyword>
<feature type="chain" id="PRO_5005527632" description="non-specific serine/threonine protein kinase" evidence="20">
    <location>
        <begin position="22"/>
        <end position="989"/>
    </location>
</feature>
<dbReference type="PROSITE" id="PS50011">
    <property type="entry name" value="PROTEIN_KINASE_DOM"/>
    <property type="match status" value="1"/>
</dbReference>
<comment type="caution">
    <text evidence="22">The sequence shown here is derived from an EMBL/GenBank/DDBJ whole genome shotgun (WGS) entry which is preliminary data.</text>
</comment>
<feature type="signal peptide" evidence="20">
    <location>
        <begin position="1"/>
        <end position="21"/>
    </location>
</feature>
<reference evidence="23" key="1">
    <citation type="journal article" date="2016" name="Nature">
        <title>The genome of the seagrass Zostera marina reveals angiosperm adaptation to the sea.</title>
        <authorList>
            <person name="Olsen J.L."/>
            <person name="Rouze P."/>
            <person name="Verhelst B."/>
            <person name="Lin Y.-C."/>
            <person name="Bayer T."/>
            <person name="Collen J."/>
            <person name="Dattolo E."/>
            <person name="De Paoli E."/>
            <person name="Dittami S."/>
            <person name="Maumus F."/>
            <person name="Michel G."/>
            <person name="Kersting A."/>
            <person name="Lauritano C."/>
            <person name="Lohaus R."/>
            <person name="Toepel M."/>
            <person name="Tonon T."/>
            <person name="Vanneste K."/>
            <person name="Amirebrahimi M."/>
            <person name="Brakel J."/>
            <person name="Bostroem C."/>
            <person name="Chovatia M."/>
            <person name="Grimwood J."/>
            <person name="Jenkins J.W."/>
            <person name="Jueterbock A."/>
            <person name="Mraz A."/>
            <person name="Stam W.T."/>
            <person name="Tice H."/>
            <person name="Bornberg-Bauer E."/>
            <person name="Green P.J."/>
            <person name="Pearson G.A."/>
            <person name="Procaccini G."/>
            <person name="Duarte C.M."/>
            <person name="Schmutz J."/>
            <person name="Reusch T.B.H."/>
            <person name="Van de Peer Y."/>
        </authorList>
    </citation>
    <scope>NUCLEOTIDE SEQUENCE [LARGE SCALE GENOMIC DNA]</scope>
    <source>
        <strain evidence="23">cv. Finnish</strain>
    </source>
</reference>
<dbReference type="GO" id="GO:0045088">
    <property type="term" value="P:regulation of innate immune response"/>
    <property type="evidence" value="ECO:0000318"/>
    <property type="project" value="GO_Central"/>
</dbReference>
<evidence type="ECO:0000256" key="19">
    <source>
        <dbReference type="SAM" id="Phobius"/>
    </source>
</evidence>
<comment type="catalytic activity">
    <reaction evidence="18">
        <text>L-seryl-[protein] + ATP = O-phospho-L-seryl-[protein] + ADP + H(+)</text>
        <dbReference type="Rhea" id="RHEA:17989"/>
        <dbReference type="Rhea" id="RHEA-COMP:9863"/>
        <dbReference type="Rhea" id="RHEA-COMP:11604"/>
        <dbReference type="ChEBI" id="CHEBI:15378"/>
        <dbReference type="ChEBI" id="CHEBI:29999"/>
        <dbReference type="ChEBI" id="CHEBI:30616"/>
        <dbReference type="ChEBI" id="CHEBI:83421"/>
        <dbReference type="ChEBI" id="CHEBI:456216"/>
        <dbReference type="EC" id="2.7.11.1"/>
    </reaction>
</comment>
<dbReference type="EMBL" id="LFYR01001192">
    <property type="protein sequence ID" value="KMZ64041.1"/>
    <property type="molecule type" value="Genomic_DNA"/>
</dbReference>
<evidence type="ECO:0000256" key="3">
    <source>
        <dbReference type="ARBA" id="ARBA00022527"/>
    </source>
</evidence>
<evidence type="ECO:0000256" key="6">
    <source>
        <dbReference type="ARBA" id="ARBA00022679"/>
    </source>
</evidence>
<keyword evidence="15" id="KW-0675">Receptor</keyword>
<name>A0A0K9P4R5_ZOSMR</name>
<dbReference type="SMART" id="SM00220">
    <property type="entry name" value="S_TKc"/>
    <property type="match status" value="1"/>
</dbReference>
<dbReference type="GO" id="GO:0004672">
    <property type="term" value="F:protein kinase activity"/>
    <property type="evidence" value="ECO:0000318"/>
    <property type="project" value="GO_Central"/>
</dbReference>
<dbReference type="InterPro" id="IPR011009">
    <property type="entry name" value="Kinase-like_dom_sf"/>
</dbReference>
<evidence type="ECO:0000256" key="18">
    <source>
        <dbReference type="ARBA" id="ARBA00048679"/>
    </source>
</evidence>
<dbReference type="SUPFAM" id="SSF52058">
    <property type="entry name" value="L domain-like"/>
    <property type="match status" value="1"/>
</dbReference>
<evidence type="ECO:0000256" key="10">
    <source>
        <dbReference type="ARBA" id="ARBA00022741"/>
    </source>
</evidence>
<dbReference type="InterPro" id="IPR051824">
    <property type="entry name" value="LRR_Rcpt-Like_S/T_Kinase"/>
</dbReference>
<evidence type="ECO:0000256" key="11">
    <source>
        <dbReference type="ARBA" id="ARBA00022777"/>
    </source>
</evidence>
<comment type="catalytic activity">
    <reaction evidence="17">
        <text>L-threonyl-[protein] + ATP = O-phospho-L-threonyl-[protein] + ADP + H(+)</text>
        <dbReference type="Rhea" id="RHEA:46608"/>
        <dbReference type="Rhea" id="RHEA-COMP:11060"/>
        <dbReference type="Rhea" id="RHEA-COMP:11605"/>
        <dbReference type="ChEBI" id="CHEBI:15378"/>
        <dbReference type="ChEBI" id="CHEBI:30013"/>
        <dbReference type="ChEBI" id="CHEBI:30616"/>
        <dbReference type="ChEBI" id="CHEBI:61977"/>
        <dbReference type="ChEBI" id="CHEBI:456216"/>
        <dbReference type="EC" id="2.7.11.1"/>
    </reaction>
</comment>
<evidence type="ECO:0000313" key="22">
    <source>
        <dbReference type="EMBL" id="KMZ64041.1"/>
    </source>
</evidence>
<dbReference type="InterPro" id="IPR032675">
    <property type="entry name" value="LRR_dom_sf"/>
</dbReference>
<dbReference type="Gene3D" id="1.10.510.10">
    <property type="entry name" value="Transferase(Phosphotransferase) domain 1"/>
    <property type="match status" value="1"/>
</dbReference>
<keyword evidence="10" id="KW-0547">Nucleotide-binding</keyword>
<dbReference type="PANTHER" id="PTHR48006:SF103">
    <property type="entry name" value="PROTEIN KINASE DOMAIN-CONTAINING PROTEIN"/>
    <property type="match status" value="1"/>
</dbReference>
<evidence type="ECO:0000256" key="8">
    <source>
        <dbReference type="ARBA" id="ARBA00022729"/>
    </source>
</evidence>
<evidence type="ECO:0000256" key="15">
    <source>
        <dbReference type="ARBA" id="ARBA00023170"/>
    </source>
</evidence>
<evidence type="ECO:0000256" key="5">
    <source>
        <dbReference type="ARBA" id="ARBA00022614"/>
    </source>
</evidence>
<evidence type="ECO:0000256" key="7">
    <source>
        <dbReference type="ARBA" id="ARBA00022692"/>
    </source>
</evidence>
<keyword evidence="5" id="KW-0433">Leucine-rich repeat</keyword>
<evidence type="ECO:0000259" key="21">
    <source>
        <dbReference type="PROSITE" id="PS50011"/>
    </source>
</evidence>
<comment type="subcellular location">
    <subcellularLocation>
        <location evidence="1">Membrane</location>
        <topology evidence="1">Single-pass type I membrane protein</topology>
    </subcellularLocation>
</comment>
<keyword evidence="4" id="KW-0597">Phosphoprotein</keyword>
<dbReference type="InterPro" id="IPR021720">
    <property type="entry name" value="Malectin_dom"/>
</dbReference>
<gene>
    <name evidence="22" type="ORF">ZOSMA_389G00150</name>
</gene>
<dbReference type="FunFam" id="2.60.120.430:FF:000004">
    <property type="entry name" value="Putative leucine-rich repeat receptor-like serine/threonine-protein kinase"/>
    <property type="match status" value="1"/>
</dbReference>
<evidence type="ECO:0000256" key="13">
    <source>
        <dbReference type="ARBA" id="ARBA00022989"/>
    </source>
</evidence>
<keyword evidence="16" id="KW-0325">Glycoprotein</keyword>
<keyword evidence="6" id="KW-0808">Transferase</keyword>
<dbReference type="InterPro" id="IPR008271">
    <property type="entry name" value="Ser/Thr_kinase_AS"/>
</dbReference>
<keyword evidence="11" id="KW-0418">Kinase</keyword>
<evidence type="ECO:0000256" key="9">
    <source>
        <dbReference type="ARBA" id="ARBA00022737"/>
    </source>
</evidence>
<organism evidence="22 23">
    <name type="scientific">Zostera marina</name>
    <name type="common">Eelgrass</name>
    <dbReference type="NCBI Taxonomy" id="29655"/>
    <lineage>
        <taxon>Eukaryota</taxon>
        <taxon>Viridiplantae</taxon>
        <taxon>Streptophyta</taxon>
        <taxon>Embryophyta</taxon>
        <taxon>Tracheophyta</taxon>
        <taxon>Spermatophyta</taxon>
        <taxon>Magnoliopsida</taxon>
        <taxon>Liliopsida</taxon>
        <taxon>Zosteraceae</taxon>
        <taxon>Zostera</taxon>
    </lineage>
</organism>
<feature type="transmembrane region" description="Helical" evidence="19">
    <location>
        <begin position="604"/>
        <end position="627"/>
    </location>
</feature>
<dbReference type="FunFam" id="1.10.510.10:FF:000044">
    <property type="entry name" value="Putative LRR receptor-like serine/threonine-protein kinase"/>
    <property type="match status" value="1"/>
</dbReference>
<dbReference type="GO" id="GO:0005524">
    <property type="term" value="F:ATP binding"/>
    <property type="evidence" value="ECO:0007669"/>
    <property type="project" value="UniProtKB-KW"/>
</dbReference>
<keyword evidence="3" id="KW-0723">Serine/threonine-protein kinase</keyword>
<dbReference type="InterPro" id="IPR000719">
    <property type="entry name" value="Prot_kinase_dom"/>
</dbReference>
<keyword evidence="12" id="KW-0067">ATP-binding</keyword>
<dbReference type="GO" id="GO:0004674">
    <property type="term" value="F:protein serine/threonine kinase activity"/>
    <property type="evidence" value="ECO:0007669"/>
    <property type="project" value="UniProtKB-KW"/>
</dbReference>
<dbReference type="EC" id="2.7.11.1" evidence="2"/>
<dbReference type="STRING" id="29655.A0A0K9P4R5"/>
<dbReference type="InterPro" id="IPR001245">
    <property type="entry name" value="Ser-Thr/Tyr_kinase_cat_dom"/>
</dbReference>
<dbReference type="Gene3D" id="3.30.200.20">
    <property type="entry name" value="Phosphorylase Kinase, domain 1"/>
    <property type="match status" value="1"/>
</dbReference>
<proteinExistence type="predicted"/>
<dbReference type="FunFam" id="3.30.200.20:FF:000217">
    <property type="entry name" value="probable LRR receptor-like serine/threonine-protein kinase At1g53430"/>
    <property type="match status" value="1"/>
</dbReference>
<evidence type="ECO:0000256" key="1">
    <source>
        <dbReference type="ARBA" id="ARBA00004479"/>
    </source>
</evidence>